<evidence type="ECO:0000313" key="5">
    <source>
        <dbReference type="Proteomes" id="UP000758856"/>
    </source>
</evidence>
<dbReference type="EMBL" id="JAFBCY010000002">
    <property type="protein sequence ID" value="MBM7850925.1"/>
    <property type="molecule type" value="Genomic_DNA"/>
</dbReference>
<evidence type="ECO:0000256" key="2">
    <source>
        <dbReference type="SAM" id="Phobius"/>
    </source>
</evidence>
<dbReference type="EMBL" id="BSFF01000001">
    <property type="protein sequence ID" value="GLK53983.1"/>
    <property type="molecule type" value="Genomic_DNA"/>
</dbReference>
<dbReference type="Proteomes" id="UP000758856">
    <property type="component" value="Unassembled WGS sequence"/>
</dbReference>
<sequence>MTESAVSGTPYMLWVVGILLAGAVLAYAAVRRRGAKAPMSTSDDATERLYAAEDRDPANK</sequence>
<dbReference type="Proteomes" id="UP001143400">
    <property type="component" value="Unassembled WGS sequence"/>
</dbReference>
<evidence type="ECO:0000313" key="4">
    <source>
        <dbReference type="EMBL" id="MBM7850925.1"/>
    </source>
</evidence>
<dbReference type="RefSeq" id="WP_204949362.1">
    <property type="nucleotide sequence ID" value="NZ_BSFF01000001.1"/>
</dbReference>
<organism evidence="3 6">
    <name type="scientific">Methylopila capsulata</name>
    <dbReference type="NCBI Taxonomy" id="61654"/>
    <lineage>
        <taxon>Bacteria</taxon>
        <taxon>Pseudomonadati</taxon>
        <taxon>Pseudomonadota</taxon>
        <taxon>Alphaproteobacteria</taxon>
        <taxon>Hyphomicrobiales</taxon>
        <taxon>Methylopilaceae</taxon>
        <taxon>Methylopila</taxon>
    </lineage>
</organism>
<feature type="transmembrane region" description="Helical" evidence="2">
    <location>
        <begin position="12"/>
        <end position="30"/>
    </location>
</feature>
<evidence type="ECO:0000313" key="6">
    <source>
        <dbReference type="Proteomes" id="UP001143400"/>
    </source>
</evidence>
<keyword evidence="5" id="KW-1185">Reference proteome</keyword>
<accession>A0A9W6MQ80</accession>
<feature type="compositionally biased region" description="Basic and acidic residues" evidence="1">
    <location>
        <begin position="45"/>
        <end position="60"/>
    </location>
</feature>
<reference evidence="4 5" key="2">
    <citation type="submission" date="2021-01" db="EMBL/GenBank/DDBJ databases">
        <title>Genomic Encyclopedia of Type Strains, Phase IV (KMG-IV): sequencing the most valuable type-strain genomes for metagenomic binning, comparative biology and taxonomic classification.</title>
        <authorList>
            <person name="Goeker M."/>
        </authorList>
    </citation>
    <scope>NUCLEOTIDE SEQUENCE [LARGE SCALE GENOMIC DNA]</scope>
    <source>
        <strain evidence="4 5">DSM 6130</strain>
    </source>
</reference>
<evidence type="ECO:0000256" key="1">
    <source>
        <dbReference type="SAM" id="MobiDB-lite"/>
    </source>
</evidence>
<dbReference type="AlphaFoldDB" id="A0A9W6MQ80"/>
<keyword evidence="2" id="KW-0472">Membrane</keyword>
<reference evidence="3" key="1">
    <citation type="journal article" date="2014" name="Int. J. Syst. Evol. Microbiol.">
        <title>Complete genome sequence of Corynebacterium casei LMG S-19264T (=DSM 44701T), isolated from a smear-ripened cheese.</title>
        <authorList>
            <consortium name="US DOE Joint Genome Institute (JGI-PGF)"/>
            <person name="Walter F."/>
            <person name="Albersmeier A."/>
            <person name="Kalinowski J."/>
            <person name="Ruckert C."/>
        </authorList>
    </citation>
    <scope>NUCLEOTIDE SEQUENCE</scope>
    <source>
        <strain evidence="3">VKM B-1606</strain>
    </source>
</reference>
<gene>
    <name evidence="3" type="ORF">GCM10008170_00020</name>
    <name evidence="4" type="ORF">JOD31_001150</name>
</gene>
<proteinExistence type="predicted"/>
<keyword evidence="2" id="KW-1133">Transmembrane helix</keyword>
<comment type="caution">
    <text evidence="3">The sequence shown here is derived from an EMBL/GenBank/DDBJ whole genome shotgun (WGS) entry which is preliminary data.</text>
</comment>
<evidence type="ECO:0000313" key="3">
    <source>
        <dbReference type="EMBL" id="GLK53983.1"/>
    </source>
</evidence>
<reference evidence="3" key="3">
    <citation type="submission" date="2023-01" db="EMBL/GenBank/DDBJ databases">
        <authorList>
            <person name="Sun Q."/>
            <person name="Evtushenko L."/>
        </authorList>
    </citation>
    <scope>NUCLEOTIDE SEQUENCE</scope>
    <source>
        <strain evidence="3">VKM B-1606</strain>
    </source>
</reference>
<keyword evidence="2" id="KW-0812">Transmembrane</keyword>
<name>A0A9W6MQ80_9HYPH</name>
<protein>
    <submittedName>
        <fullName evidence="4">Cytochrome c-type biogenesis protein CcmH/NrfF</fullName>
    </submittedName>
</protein>
<feature type="region of interest" description="Disordered" evidence="1">
    <location>
        <begin position="33"/>
        <end position="60"/>
    </location>
</feature>